<feature type="signal peptide" evidence="1">
    <location>
        <begin position="1"/>
        <end position="17"/>
    </location>
</feature>
<evidence type="ECO:0008006" key="4">
    <source>
        <dbReference type="Google" id="ProtNLM"/>
    </source>
</evidence>
<reference evidence="2" key="1">
    <citation type="submission" date="2023-03" db="EMBL/GenBank/DDBJ databases">
        <title>Massive genome expansion in bonnet fungi (Mycena s.s.) driven by repeated elements and novel gene families across ecological guilds.</title>
        <authorList>
            <consortium name="Lawrence Berkeley National Laboratory"/>
            <person name="Harder C.B."/>
            <person name="Miyauchi S."/>
            <person name="Viragh M."/>
            <person name="Kuo A."/>
            <person name="Thoen E."/>
            <person name="Andreopoulos B."/>
            <person name="Lu D."/>
            <person name="Skrede I."/>
            <person name="Drula E."/>
            <person name="Henrissat B."/>
            <person name="Morin E."/>
            <person name="Kohler A."/>
            <person name="Barry K."/>
            <person name="LaButti K."/>
            <person name="Morin E."/>
            <person name="Salamov A."/>
            <person name="Lipzen A."/>
            <person name="Mereny Z."/>
            <person name="Hegedus B."/>
            <person name="Baldrian P."/>
            <person name="Stursova M."/>
            <person name="Weitz H."/>
            <person name="Taylor A."/>
            <person name="Grigoriev I.V."/>
            <person name="Nagy L.G."/>
            <person name="Martin F."/>
            <person name="Kauserud H."/>
        </authorList>
    </citation>
    <scope>NUCLEOTIDE SEQUENCE</scope>
    <source>
        <strain evidence="2">9144</strain>
    </source>
</reference>
<accession>A0AAD6YCY0</accession>
<evidence type="ECO:0000313" key="3">
    <source>
        <dbReference type="Proteomes" id="UP001219525"/>
    </source>
</evidence>
<keyword evidence="1" id="KW-0732">Signal</keyword>
<dbReference type="PROSITE" id="PS51257">
    <property type="entry name" value="PROKAR_LIPOPROTEIN"/>
    <property type="match status" value="1"/>
</dbReference>
<proteinExistence type="predicted"/>
<name>A0AAD6YCY0_9AGAR</name>
<keyword evidence="3" id="KW-1185">Reference proteome</keyword>
<feature type="non-terminal residue" evidence="2">
    <location>
        <position position="79"/>
    </location>
</feature>
<evidence type="ECO:0000313" key="2">
    <source>
        <dbReference type="EMBL" id="KAJ7212300.1"/>
    </source>
</evidence>
<evidence type="ECO:0000256" key="1">
    <source>
        <dbReference type="SAM" id="SignalP"/>
    </source>
</evidence>
<feature type="chain" id="PRO_5042216188" description="Secreted protein" evidence="1">
    <location>
        <begin position="18"/>
        <end position="79"/>
    </location>
</feature>
<dbReference type="AlphaFoldDB" id="A0AAD6YCY0"/>
<gene>
    <name evidence="2" type="ORF">GGX14DRAFT_448618</name>
</gene>
<comment type="caution">
    <text evidence="2">The sequence shown here is derived from an EMBL/GenBank/DDBJ whole genome shotgun (WGS) entry which is preliminary data.</text>
</comment>
<protein>
    <recommendedName>
        <fullName evidence="4">Secreted protein</fullName>
    </recommendedName>
</protein>
<sequence>MAPCCRTLLAFISAAFGFGCCCQCWAVRRSERYHQCSIPEYSGLLICRATPEIRQQTFRAFPDSIPHKFDIPMVNSRLA</sequence>
<dbReference type="EMBL" id="JARJCW010000024">
    <property type="protein sequence ID" value="KAJ7212300.1"/>
    <property type="molecule type" value="Genomic_DNA"/>
</dbReference>
<organism evidence="2 3">
    <name type="scientific">Mycena pura</name>
    <dbReference type="NCBI Taxonomy" id="153505"/>
    <lineage>
        <taxon>Eukaryota</taxon>
        <taxon>Fungi</taxon>
        <taxon>Dikarya</taxon>
        <taxon>Basidiomycota</taxon>
        <taxon>Agaricomycotina</taxon>
        <taxon>Agaricomycetes</taxon>
        <taxon>Agaricomycetidae</taxon>
        <taxon>Agaricales</taxon>
        <taxon>Marasmiineae</taxon>
        <taxon>Mycenaceae</taxon>
        <taxon>Mycena</taxon>
    </lineage>
</organism>
<dbReference type="Proteomes" id="UP001219525">
    <property type="component" value="Unassembled WGS sequence"/>
</dbReference>